<comment type="caution">
    <text evidence="1">The sequence shown here is derived from an EMBL/GenBank/DDBJ whole genome shotgun (WGS) entry which is preliminary data.</text>
</comment>
<feature type="non-terminal residue" evidence="1">
    <location>
        <position position="1"/>
    </location>
</feature>
<dbReference type="AlphaFoldDB" id="A0AAD8E3V7"/>
<feature type="non-terminal residue" evidence="1">
    <location>
        <position position="56"/>
    </location>
</feature>
<sequence length="56" mass="6593">EVLQCYIYGFYNIEEVIKLNEENIEKARELIEEGKLEEALEISTEVMKKAIKEDLT</sequence>
<evidence type="ECO:0000313" key="2">
    <source>
        <dbReference type="Proteomes" id="UP001233999"/>
    </source>
</evidence>
<reference evidence="1" key="1">
    <citation type="journal article" date="2023" name="IScience">
        <title>Live-bearing cockroach genome reveals convergent evolutionary mechanisms linked to viviparity in insects and beyond.</title>
        <authorList>
            <person name="Fouks B."/>
            <person name="Harrison M.C."/>
            <person name="Mikhailova A.A."/>
            <person name="Marchal E."/>
            <person name="English S."/>
            <person name="Carruthers M."/>
            <person name="Jennings E.C."/>
            <person name="Chiamaka E.L."/>
            <person name="Frigard R.A."/>
            <person name="Pippel M."/>
            <person name="Attardo G.M."/>
            <person name="Benoit J.B."/>
            <person name="Bornberg-Bauer E."/>
            <person name="Tobe S.S."/>
        </authorList>
    </citation>
    <scope>NUCLEOTIDE SEQUENCE</scope>
    <source>
        <strain evidence="1">Stay&amp;Tobe</strain>
    </source>
</reference>
<name>A0AAD8E3V7_DIPPU</name>
<dbReference type="Proteomes" id="UP001233999">
    <property type="component" value="Unassembled WGS sequence"/>
</dbReference>
<accession>A0AAD8E3V7</accession>
<gene>
    <name evidence="1" type="ORF">L9F63_006842</name>
</gene>
<evidence type="ECO:0000313" key="1">
    <source>
        <dbReference type="EMBL" id="KAJ9576298.1"/>
    </source>
</evidence>
<proteinExistence type="predicted"/>
<dbReference type="EMBL" id="JASPKZ010009801">
    <property type="protein sequence ID" value="KAJ9576298.1"/>
    <property type="molecule type" value="Genomic_DNA"/>
</dbReference>
<reference evidence="1" key="2">
    <citation type="submission" date="2023-05" db="EMBL/GenBank/DDBJ databases">
        <authorList>
            <person name="Fouks B."/>
        </authorList>
    </citation>
    <scope>NUCLEOTIDE SEQUENCE</scope>
    <source>
        <strain evidence="1">Stay&amp;Tobe</strain>
        <tissue evidence="1">Testes</tissue>
    </source>
</reference>
<keyword evidence="2" id="KW-1185">Reference proteome</keyword>
<protein>
    <submittedName>
        <fullName evidence="1">Uncharacterized protein</fullName>
    </submittedName>
</protein>
<organism evidence="1 2">
    <name type="scientific">Diploptera punctata</name>
    <name type="common">Pacific beetle cockroach</name>
    <dbReference type="NCBI Taxonomy" id="6984"/>
    <lineage>
        <taxon>Eukaryota</taxon>
        <taxon>Metazoa</taxon>
        <taxon>Ecdysozoa</taxon>
        <taxon>Arthropoda</taxon>
        <taxon>Hexapoda</taxon>
        <taxon>Insecta</taxon>
        <taxon>Pterygota</taxon>
        <taxon>Neoptera</taxon>
        <taxon>Polyneoptera</taxon>
        <taxon>Dictyoptera</taxon>
        <taxon>Blattodea</taxon>
        <taxon>Blaberoidea</taxon>
        <taxon>Blaberidae</taxon>
        <taxon>Diplopterinae</taxon>
        <taxon>Diploptera</taxon>
    </lineage>
</organism>